<dbReference type="Proteomes" id="UP000695562">
    <property type="component" value="Unassembled WGS sequence"/>
</dbReference>
<proteinExistence type="predicted"/>
<gene>
    <name evidence="1" type="ORF">CYY_008004</name>
</gene>
<evidence type="ECO:0000313" key="1">
    <source>
        <dbReference type="EMBL" id="KAF2070678.1"/>
    </source>
</evidence>
<protein>
    <submittedName>
        <fullName evidence="1">Uncharacterized protein</fullName>
    </submittedName>
</protein>
<dbReference type="EMBL" id="AJWJ01000460">
    <property type="protein sequence ID" value="KAF2070678.1"/>
    <property type="molecule type" value="Genomic_DNA"/>
</dbReference>
<accession>A0A8J4UXM9</accession>
<keyword evidence="2" id="KW-1185">Reference proteome</keyword>
<dbReference type="AlphaFoldDB" id="A0A8J4UXM9"/>
<organism evidence="1 2">
    <name type="scientific">Polysphondylium violaceum</name>
    <dbReference type="NCBI Taxonomy" id="133409"/>
    <lineage>
        <taxon>Eukaryota</taxon>
        <taxon>Amoebozoa</taxon>
        <taxon>Evosea</taxon>
        <taxon>Eumycetozoa</taxon>
        <taxon>Dictyostelia</taxon>
        <taxon>Dictyosteliales</taxon>
        <taxon>Dictyosteliaceae</taxon>
        <taxon>Polysphondylium</taxon>
    </lineage>
</organism>
<comment type="caution">
    <text evidence="1">The sequence shown here is derived from an EMBL/GenBank/DDBJ whole genome shotgun (WGS) entry which is preliminary data.</text>
</comment>
<evidence type="ECO:0000313" key="2">
    <source>
        <dbReference type="Proteomes" id="UP000695562"/>
    </source>
</evidence>
<reference evidence="1" key="1">
    <citation type="submission" date="2020-01" db="EMBL/GenBank/DDBJ databases">
        <title>Development of genomics and gene disruption for Polysphondylium violaceum indicates a role for the polyketide synthase stlB in stalk morphogenesis.</title>
        <authorList>
            <person name="Narita B."/>
            <person name="Kawabe Y."/>
            <person name="Kin K."/>
            <person name="Saito T."/>
            <person name="Gibbs R."/>
            <person name="Kuspa A."/>
            <person name="Muzny D."/>
            <person name="Queller D."/>
            <person name="Richards S."/>
            <person name="Strassman J."/>
            <person name="Sucgang R."/>
            <person name="Worley K."/>
            <person name="Schaap P."/>
        </authorList>
    </citation>
    <scope>NUCLEOTIDE SEQUENCE</scope>
    <source>
        <strain evidence="1">QSvi11</strain>
    </source>
</reference>
<name>A0A8J4UXM9_9MYCE</name>
<sequence>MDTTVRVNHPEDLCKVTGNGFGKLRYIRPISESVKLHTELFQSTGQFSSTPQPASLSVASQPQLLLPTSVKSIFQKNDWKGIQKLQQQTYNDLAPILNNLNNNPDHAWVHVRDETDPSQQFYMAWDSSGNYVWCWCSAVKTSSDPFNPNIKLIAPTQYGIYSNTTSIAGVVSYNLGFKEIVPELVAASILSHFICKVINKGLGFDSSDLTKMLDEAAVQAGCELEFTISPDILGAVCSCVMFSIAFIGNNYLFSWFNKKFLICLSVYNWDTTNDWQLPVQSLSNAVNPGEAPTNDLNINIAKQIPPGSNPFGNGVEVPSSLESQLRKTVEAAINYASLFYISKSSYSSGCSFALKCTKNNSSSGFSYAFQCLWVASNGHYIENVAQNPDSFLIKAGSHWVNSTAPLTTTVEGMPIRCYIDALTGGDAFNEHSYQVAVHIDPSN</sequence>
<dbReference type="OrthoDB" id="5425247at2759"/>